<keyword evidence="4 6" id="KW-0413">Isomerase</keyword>
<dbReference type="GO" id="GO:0048029">
    <property type="term" value="F:monosaccharide binding"/>
    <property type="evidence" value="ECO:0007669"/>
    <property type="project" value="InterPro"/>
</dbReference>
<dbReference type="SUPFAM" id="SSF102546">
    <property type="entry name" value="RbsD-like"/>
    <property type="match status" value="1"/>
</dbReference>
<organism evidence="7 8">
    <name type="scientific">Rosenbergiella nectarea</name>
    <dbReference type="NCBI Taxonomy" id="988801"/>
    <lineage>
        <taxon>Bacteria</taxon>
        <taxon>Pseudomonadati</taxon>
        <taxon>Pseudomonadota</taxon>
        <taxon>Gammaproteobacteria</taxon>
        <taxon>Enterobacterales</taxon>
        <taxon>Erwiniaceae</taxon>
        <taxon>Rosenbergiella</taxon>
    </lineage>
</organism>
<evidence type="ECO:0000256" key="3">
    <source>
        <dbReference type="ARBA" id="ARBA00022490"/>
    </source>
</evidence>
<dbReference type="Pfam" id="PF05025">
    <property type="entry name" value="RbsD_FucU"/>
    <property type="match status" value="1"/>
</dbReference>
<comment type="function">
    <text evidence="6">Catalyzes the interconversion of beta-pyran and beta-furan forms of D-ribose.</text>
</comment>
<dbReference type="PANTHER" id="PTHR37831:SF1">
    <property type="entry name" value="D-RIBOSE PYRANASE"/>
    <property type="match status" value="1"/>
</dbReference>
<feature type="binding site" evidence="6">
    <location>
        <position position="28"/>
    </location>
    <ligand>
        <name>substrate</name>
    </ligand>
</feature>
<comment type="pathway">
    <text evidence="6">Carbohydrate metabolism; D-ribose degradation; D-ribose 5-phosphate from beta-D-ribopyranose: step 1/2.</text>
</comment>
<dbReference type="RefSeq" id="WP_092676856.1">
    <property type="nucleotide sequence ID" value="NZ_FOGC01000009.1"/>
</dbReference>
<feature type="binding site" evidence="6">
    <location>
        <begin position="128"/>
        <end position="130"/>
    </location>
    <ligand>
        <name>substrate</name>
    </ligand>
</feature>
<evidence type="ECO:0000256" key="6">
    <source>
        <dbReference type="HAMAP-Rule" id="MF_01661"/>
    </source>
</evidence>
<gene>
    <name evidence="6" type="primary">rbsD</name>
    <name evidence="7" type="ORF">SAMN05216522_1097</name>
</gene>
<comment type="similarity">
    <text evidence="6">Belongs to the RbsD / FucU family. RbsD subfamily.</text>
</comment>
<comment type="subunit">
    <text evidence="6">Homodecamer.</text>
</comment>
<evidence type="ECO:0000313" key="8">
    <source>
        <dbReference type="Proteomes" id="UP000242515"/>
    </source>
</evidence>
<evidence type="ECO:0000256" key="5">
    <source>
        <dbReference type="ARBA" id="ARBA00023277"/>
    </source>
</evidence>
<evidence type="ECO:0000256" key="2">
    <source>
        <dbReference type="ARBA" id="ARBA00012862"/>
    </source>
</evidence>
<protein>
    <recommendedName>
        <fullName evidence="2 6">D-ribose pyranase</fullName>
        <ecNumber evidence="2 6">5.4.99.62</ecNumber>
    </recommendedName>
</protein>
<dbReference type="GO" id="GO:0062193">
    <property type="term" value="F:D-ribose pyranase activity"/>
    <property type="evidence" value="ECO:0007669"/>
    <property type="project" value="UniProtKB-EC"/>
</dbReference>
<dbReference type="EC" id="5.4.99.62" evidence="2 6"/>
<dbReference type="OrthoDB" id="9805009at2"/>
<proteinExistence type="inferred from homology"/>
<keyword evidence="5 6" id="KW-0119">Carbohydrate metabolism</keyword>
<feature type="active site" description="Proton donor" evidence="6">
    <location>
        <position position="20"/>
    </location>
</feature>
<dbReference type="GO" id="GO:0005829">
    <property type="term" value="C:cytosol"/>
    <property type="evidence" value="ECO:0007669"/>
    <property type="project" value="TreeGrafter"/>
</dbReference>
<dbReference type="PANTHER" id="PTHR37831">
    <property type="entry name" value="D-RIBOSE PYRANASE"/>
    <property type="match status" value="1"/>
</dbReference>
<dbReference type="InterPro" id="IPR023064">
    <property type="entry name" value="D-ribose_pyranase"/>
</dbReference>
<accession>A0A1H9K7Q6</accession>
<dbReference type="GO" id="GO:0016872">
    <property type="term" value="F:intramolecular lyase activity"/>
    <property type="evidence" value="ECO:0007669"/>
    <property type="project" value="UniProtKB-UniRule"/>
</dbReference>
<dbReference type="UniPathway" id="UPA00916">
    <property type="reaction ID" value="UER00888"/>
</dbReference>
<dbReference type="GO" id="GO:0019303">
    <property type="term" value="P:D-ribose catabolic process"/>
    <property type="evidence" value="ECO:0007669"/>
    <property type="project" value="UniProtKB-UniRule"/>
</dbReference>
<dbReference type="InterPro" id="IPR007721">
    <property type="entry name" value="RbsD_FucU"/>
</dbReference>
<dbReference type="InterPro" id="IPR023750">
    <property type="entry name" value="RbsD-like_sf"/>
</dbReference>
<dbReference type="STRING" id="988801.SAMN05216522_1097"/>
<dbReference type="Gene3D" id="3.40.1650.10">
    <property type="entry name" value="RbsD-like domain"/>
    <property type="match status" value="1"/>
</dbReference>
<dbReference type="NCBIfam" id="NF008761">
    <property type="entry name" value="PRK11797.1"/>
    <property type="match status" value="1"/>
</dbReference>
<dbReference type="AlphaFoldDB" id="A0A1H9K7Q6"/>
<comment type="catalytic activity">
    <reaction evidence="1 6">
        <text>beta-D-ribopyranose = beta-D-ribofuranose</text>
        <dbReference type="Rhea" id="RHEA:25432"/>
        <dbReference type="ChEBI" id="CHEBI:27476"/>
        <dbReference type="ChEBI" id="CHEBI:47002"/>
        <dbReference type="EC" id="5.4.99.62"/>
    </reaction>
</comment>
<feature type="binding site" evidence="6">
    <location>
        <position position="106"/>
    </location>
    <ligand>
        <name>substrate</name>
    </ligand>
</feature>
<dbReference type="EMBL" id="FOGC01000009">
    <property type="protein sequence ID" value="SEQ95149.1"/>
    <property type="molecule type" value="Genomic_DNA"/>
</dbReference>
<comment type="subcellular location">
    <subcellularLocation>
        <location evidence="6">Cytoplasm</location>
    </subcellularLocation>
</comment>
<evidence type="ECO:0000313" key="7">
    <source>
        <dbReference type="EMBL" id="SEQ95149.1"/>
    </source>
</evidence>
<evidence type="ECO:0000256" key="4">
    <source>
        <dbReference type="ARBA" id="ARBA00023235"/>
    </source>
</evidence>
<evidence type="ECO:0000256" key="1">
    <source>
        <dbReference type="ARBA" id="ARBA00000223"/>
    </source>
</evidence>
<sequence length="139" mass="15235">MNKGHLLHPEIAHIVTQLGHFETLAIADAGLPIPLGPTRIDLALTQGVPSFRQVSEVVAAAMQIQAAHIAEEIIEHNPQAHQQLLTLIDRLSAEQGQQVEVFYVSHDHFKSLTQQTRAVIRTGECTPYANVIFTAGVTF</sequence>
<name>A0A1H9K7Q6_9GAMM</name>
<dbReference type="Proteomes" id="UP000242515">
    <property type="component" value="Unassembled WGS sequence"/>
</dbReference>
<keyword evidence="8" id="KW-1185">Reference proteome</keyword>
<reference evidence="8" key="1">
    <citation type="submission" date="2016-10" db="EMBL/GenBank/DDBJ databases">
        <authorList>
            <person name="Varghese N."/>
            <person name="Submissions S."/>
        </authorList>
    </citation>
    <scope>NUCLEOTIDE SEQUENCE [LARGE SCALE GENOMIC DNA]</scope>
    <source>
        <strain evidence="8">8N4</strain>
    </source>
</reference>
<dbReference type="HAMAP" id="MF_01661">
    <property type="entry name" value="D_rib_pyranase"/>
    <property type="match status" value="1"/>
</dbReference>
<keyword evidence="3 6" id="KW-0963">Cytoplasm</keyword>